<evidence type="ECO:0000313" key="2">
    <source>
        <dbReference type="EMBL" id="KAK8877128.1"/>
    </source>
</evidence>
<protein>
    <submittedName>
        <fullName evidence="2">Uncharacterized protein</fullName>
    </submittedName>
</protein>
<reference evidence="2 3" key="1">
    <citation type="journal article" date="2024" name="IMA Fungus">
        <title>Apiospora arundinis, a panoply of carbohydrate-active enzymes and secondary metabolites.</title>
        <authorList>
            <person name="Sorensen T."/>
            <person name="Petersen C."/>
            <person name="Muurmann A.T."/>
            <person name="Christiansen J.V."/>
            <person name="Brundto M.L."/>
            <person name="Overgaard C.K."/>
            <person name="Boysen A.T."/>
            <person name="Wollenberg R.D."/>
            <person name="Larsen T.O."/>
            <person name="Sorensen J.L."/>
            <person name="Nielsen K.L."/>
            <person name="Sondergaard T.E."/>
        </authorList>
    </citation>
    <scope>NUCLEOTIDE SEQUENCE [LARGE SCALE GENOMIC DNA]</scope>
    <source>
        <strain evidence="2 3">AAU 773</strain>
    </source>
</reference>
<sequence>MESGTRRAGRGGSNKKRASRKLVRGVVDWLGAAVSLGLAWWALQALQQSEVSQVFPKKSWI</sequence>
<evidence type="ECO:0000313" key="3">
    <source>
        <dbReference type="Proteomes" id="UP001390339"/>
    </source>
</evidence>
<dbReference type="EMBL" id="JAPCWZ010000002">
    <property type="protein sequence ID" value="KAK8877128.1"/>
    <property type="molecule type" value="Genomic_DNA"/>
</dbReference>
<keyword evidence="3" id="KW-1185">Reference proteome</keyword>
<name>A0ABR2JHQ5_9PEZI</name>
<comment type="caution">
    <text evidence="2">The sequence shown here is derived from an EMBL/GenBank/DDBJ whole genome shotgun (WGS) entry which is preliminary data.</text>
</comment>
<dbReference type="Proteomes" id="UP001390339">
    <property type="component" value="Unassembled WGS sequence"/>
</dbReference>
<organism evidence="2 3">
    <name type="scientific">Apiospora arundinis</name>
    <dbReference type="NCBI Taxonomy" id="335852"/>
    <lineage>
        <taxon>Eukaryota</taxon>
        <taxon>Fungi</taxon>
        <taxon>Dikarya</taxon>
        <taxon>Ascomycota</taxon>
        <taxon>Pezizomycotina</taxon>
        <taxon>Sordariomycetes</taxon>
        <taxon>Xylariomycetidae</taxon>
        <taxon>Amphisphaeriales</taxon>
        <taxon>Apiosporaceae</taxon>
        <taxon>Apiospora</taxon>
    </lineage>
</organism>
<gene>
    <name evidence="2" type="ORF">PGQ11_002074</name>
</gene>
<keyword evidence="1" id="KW-1133">Transmembrane helix</keyword>
<accession>A0ABR2JHQ5</accession>
<keyword evidence="1" id="KW-0472">Membrane</keyword>
<feature type="transmembrane region" description="Helical" evidence="1">
    <location>
        <begin position="21"/>
        <end position="43"/>
    </location>
</feature>
<keyword evidence="1" id="KW-0812">Transmembrane</keyword>
<proteinExistence type="predicted"/>
<evidence type="ECO:0000256" key="1">
    <source>
        <dbReference type="SAM" id="Phobius"/>
    </source>
</evidence>